<comment type="caution">
    <text evidence="2">The sequence shown here is derived from an EMBL/GenBank/DDBJ whole genome shotgun (WGS) entry which is preliminary data.</text>
</comment>
<dbReference type="InterPro" id="IPR036291">
    <property type="entry name" value="NAD(P)-bd_dom_sf"/>
</dbReference>
<dbReference type="Proteomes" id="UP000569914">
    <property type="component" value="Unassembled WGS sequence"/>
</dbReference>
<gene>
    <name evidence="2" type="ORF">BKA15_002645</name>
</gene>
<dbReference type="Gene3D" id="3.40.50.720">
    <property type="entry name" value="NAD(P)-binding Rossmann-like Domain"/>
    <property type="match status" value="1"/>
</dbReference>
<accession>A0A7Y9I7B4</accession>
<protein>
    <submittedName>
        <fullName evidence="2">Putative dehydrogenase</fullName>
    </submittedName>
</protein>
<dbReference type="GO" id="GO:0000166">
    <property type="term" value="F:nucleotide binding"/>
    <property type="evidence" value="ECO:0007669"/>
    <property type="project" value="InterPro"/>
</dbReference>
<dbReference type="EMBL" id="JACCBU010000001">
    <property type="protein sequence ID" value="NYE71316.1"/>
    <property type="molecule type" value="Genomic_DNA"/>
</dbReference>
<dbReference type="SUPFAM" id="SSF51735">
    <property type="entry name" value="NAD(P)-binding Rossmann-fold domains"/>
    <property type="match status" value="1"/>
</dbReference>
<name>A0A7Y9I7B4_9ACTN</name>
<evidence type="ECO:0000259" key="1">
    <source>
        <dbReference type="Pfam" id="PF01408"/>
    </source>
</evidence>
<proteinExistence type="predicted"/>
<sequence>MKLGFVDHHLANYHADVFLKLLRSTYADRGVDLIAYESDPAPGDDWCDRNQVPRADSIGEVVDRADALLILAPDNLDAHAGFAEQTLPAGKPVVFDKVLADRVEDARMIFEQAAEHGTPIFSSSALRYAAELADAPSGGPIESGFARGYGAWAGYGIHTLAVATRIGGFGVRRVIDTGTAEDRNLTLDYGSHRISVDCHGGANAGDVLGWTAGYRVGGEWRTATVADYPGFYRRTFGVYLDFCAGVTPDQTPQQAVELVAVHAAADSSLAAGGSWIDLT</sequence>
<keyword evidence="3" id="KW-1185">Reference proteome</keyword>
<reference evidence="2 3" key="1">
    <citation type="submission" date="2020-07" db="EMBL/GenBank/DDBJ databases">
        <title>Sequencing the genomes of 1000 actinobacteria strains.</title>
        <authorList>
            <person name="Klenk H.-P."/>
        </authorList>
    </citation>
    <scope>NUCLEOTIDE SEQUENCE [LARGE SCALE GENOMIC DNA]</scope>
    <source>
        <strain evidence="2 3">DSM 22083</strain>
    </source>
</reference>
<dbReference type="RefSeq" id="WP_179751373.1">
    <property type="nucleotide sequence ID" value="NZ_JACCBU010000001.1"/>
</dbReference>
<dbReference type="Pfam" id="PF01408">
    <property type="entry name" value="GFO_IDH_MocA"/>
    <property type="match status" value="1"/>
</dbReference>
<dbReference type="InterPro" id="IPR000683">
    <property type="entry name" value="Gfo/Idh/MocA-like_OxRdtase_N"/>
</dbReference>
<dbReference type="AlphaFoldDB" id="A0A7Y9I7B4"/>
<feature type="domain" description="Gfo/Idh/MocA-like oxidoreductase N-terminal" evidence="1">
    <location>
        <begin position="36"/>
        <end position="119"/>
    </location>
</feature>
<organism evidence="2 3">
    <name type="scientific">Microlunatus parietis</name>
    <dbReference type="NCBI Taxonomy" id="682979"/>
    <lineage>
        <taxon>Bacteria</taxon>
        <taxon>Bacillati</taxon>
        <taxon>Actinomycetota</taxon>
        <taxon>Actinomycetes</taxon>
        <taxon>Propionibacteriales</taxon>
        <taxon>Propionibacteriaceae</taxon>
        <taxon>Microlunatus</taxon>
    </lineage>
</organism>
<evidence type="ECO:0000313" key="2">
    <source>
        <dbReference type="EMBL" id="NYE71316.1"/>
    </source>
</evidence>
<evidence type="ECO:0000313" key="3">
    <source>
        <dbReference type="Proteomes" id="UP000569914"/>
    </source>
</evidence>